<accession>A0A4Y8WMM7</accession>
<protein>
    <submittedName>
        <fullName evidence="1">Uncharacterized protein</fullName>
    </submittedName>
</protein>
<dbReference type="AlphaFoldDB" id="A0A4Y8WMM7"/>
<dbReference type="STRING" id="1122973.GCA_000379925_01690"/>
<reference evidence="1 2" key="1">
    <citation type="submission" date="2019-03" db="EMBL/GenBank/DDBJ databases">
        <title>Porphyromonas levii Isolated from the Uterus of Dairy Cows.</title>
        <authorList>
            <person name="Francis A.M."/>
        </authorList>
    </citation>
    <scope>NUCLEOTIDE SEQUENCE [LARGE SCALE GENOMIC DNA]</scope>
    <source>
        <strain evidence="1 2">AF5678</strain>
    </source>
</reference>
<keyword evidence="2" id="KW-1185">Reference proteome</keyword>
<dbReference type="RefSeq" id="WP_134850049.1">
    <property type="nucleotide sequence ID" value="NZ_SPNB01000096.1"/>
</dbReference>
<dbReference type="EMBL" id="SPNC01000201">
    <property type="protein sequence ID" value="TFH94063.1"/>
    <property type="molecule type" value="Genomic_DNA"/>
</dbReference>
<organism evidence="1 2">
    <name type="scientific">Porphyromonas levii</name>
    <dbReference type="NCBI Taxonomy" id="28114"/>
    <lineage>
        <taxon>Bacteria</taxon>
        <taxon>Pseudomonadati</taxon>
        <taxon>Bacteroidota</taxon>
        <taxon>Bacteroidia</taxon>
        <taxon>Bacteroidales</taxon>
        <taxon>Porphyromonadaceae</taxon>
        <taxon>Porphyromonas</taxon>
    </lineage>
</organism>
<sequence length="59" mass="6858">DVYYGVHELTVVEKIWDIIIEIISIVANLLGAEEEDLITQIMRMLHEKPAQIIAYIIDY</sequence>
<dbReference type="Proteomes" id="UP000297225">
    <property type="component" value="Unassembled WGS sequence"/>
</dbReference>
<dbReference type="OrthoDB" id="29496at2"/>
<evidence type="ECO:0000313" key="2">
    <source>
        <dbReference type="Proteomes" id="UP000297225"/>
    </source>
</evidence>
<gene>
    <name evidence="1" type="ORF">E4P47_09110</name>
</gene>
<proteinExistence type="predicted"/>
<name>A0A4Y8WMM7_9PORP</name>
<feature type="non-terminal residue" evidence="1">
    <location>
        <position position="1"/>
    </location>
</feature>
<comment type="caution">
    <text evidence="1">The sequence shown here is derived from an EMBL/GenBank/DDBJ whole genome shotgun (WGS) entry which is preliminary data.</text>
</comment>
<evidence type="ECO:0000313" key="1">
    <source>
        <dbReference type="EMBL" id="TFH94063.1"/>
    </source>
</evidence>